<name>A0A3N2DCT3_9MICO</name>
<evidence type="ECO:0000259" key="7">
    <source>
        <dbReference type="PROSITE" id="PS51755"/>
    </source>
</evidence>
<keyword evidence="9" id="KW-1185">Reference proteome</keyword>
<evidence type="ECO:0000313" key="9">
    <source>
        <dbReference type="Proteomes" id="UP000275356"/>
    </source>
</evidence>
<dbReference type="InterPro" id="IPR005158">
    <property type="entry name" value="BTAD"/>
</dbReference>
<keyword evidence="2" id="KW-0805">Transcription regulation</keyword>
<dbReference type="GO" id="GO:0003677">
    <property type="term" value="F:DNA binding"/>
    <property type="evidence" value="ECO:0007669"/>
    <property type="project" value="UniProtKB-UniRule"/>
</dbReference>
<dbReference type="Pfam" id="PF03704">
    <property type="entry name" value="BTAD"/>
    <property type="match status" value="1"/>
</dbReference>
<dbReference type="PROSITE" id="PS51755">
    <property type="entry name" value="OMPR_PHOB"/>
    <property type="match status" value="1"/>
</dbReference>
<reference evidence="8 9" key="1">
    <citation type="submission" date="2018-11" db="EMBL/GenBank/DDBJ databases">
        <title>Sequencing the genomes of 1000 actinobacteria strains.</title>
        <authorList>
            <person name="Klenk H.-P."/>
        </authorList>
    </citation>
    <scope>NUCLEOTIDE SEQUENCE [LARGE SCALE GENOMIC DNA]</scope>
    <source>
        <strain evidence="8 9">DSM 13521</strain>
    </source>
</reference>
<dbReference type="Gene3D" id="1.25.40.10">
    <property type="entry name" value="Tetratricopeptide repeat domain"/>
    <property type="match status" value="1"/>
</dbReference>
<dbReference type="InterPro" id="IPR051677">
    <property type="entry name" value="AfsR-DnrI-RedD_regulator"/>
</dbReference>
<evidence type="ECO:0000256" key="4">
    <source>
        <dbReference type="ARBA" id="ARBA00023163"/>
    </source>
</evidence>
<dbReference type="Pfam" id="PF00486">
    <property type="entry name" value="Trans_reg_C"/>
    <property type="match status" value="1"/>
</dbReference>
<dbReference type="RefSeq" id="WP_123739622.1">
    <property type="nucleotide sequence ID" value="NZ_RKHQ01000001.1"/>
</dbReference>
<feature type="domain" description="OmpR/PhoB-type" evidence="7">
    <location>
        <begin position="691"/>
        <end position="795"/>
    </location>
</feature>
<dbReference type="OrthoDB" id="134985at2"/>
<accession>A0A3N2DCT3</accession>
<dbReference type="SMART" id="SM01043">
    <property type="entry name" value="BTAD"/>
    <property type="match status" value="1"/>
</dbReference>
<comment type="similarity">
    <text evidence="1">Belongs to the AfsR/DnrI/RedD regulatory family.</text>
</comment>
<feature type="compositionally biased region" description="Low complexity" evidence="6">
    <location>
        <begin position="953"/>
        <end position="973"/>
    </location>
</feature>
<protein>
    <submittedName>
        <fullName evidence="8">DNA-binding SARP family transcriptional activator</fullName>
    </submittedName>
</protein>
<dbReference type="SMART" id="SM00862">
    <property type="entry name" value="Trans_reg_C"/>
    <property type="match status" value="1"/>
</dbReference>
<dbReference type="GO" id="GO:0000160">
    <property type="term" value="P:phosphorelay signal transduction system"/>
    <property type="evidence" value="ECO:0007669"/>
    <property type="project" value="InterPro"/>
</dbReference>
<evidence type="ECO:0000256" key="5">
    <source>
        <dbReference type="PROSITE-ProRule" id="PRU01091"/>
    </source>
</evidence>
<dbReference type="SUPFAM" id="SSF52540">
    <property type="entry name" value="P-loop containing nucleoside triphosphate hydrolases"/>
    <property type="match status" value="1"/>
</dbReference>
<comment type="caution">
    <text evidence="8">The sequence shown here is derived from an EMBL/GenBank/DDBJ whole genome shotgun (WGS) entry which is preliminary data.</text>
</comment>
<feature type="region of interest" description="Disordered" evidence="6">
    <location>
        <begin position="939"/>
        <end position="973"/>
    </location>
</feature>
<dbReference type="PANTHER" id="PTHR35807">
    <property type="entry name" value="TRANSCRIPTIONAL REGULATOR REDD-RELATED"/>
    <property type="match status" value="1"/>
</dbReference>
<dbReference type="InterPro" id="IPR011990">
    <property type="entry name" value="TPR-like_helical_dom_sf"/>
</dbReference>
<dbReference type="Gene3D" id="1.10.10.10">
    <property type="entry name" value="Winged helix-like DNA-binding domain superfamily/Winged helix DNA-binding domain"/>
    <property type="match status" value="1"/>
</dbReference>
<evidence type="ECO:0000256" key="6">
    <source>
        <dbReference type="SAM" id="MobiDB-lite"/>
    </source>
</evidence>
<evidence type="ECO:0000256" key="1">
    <source>
        <dbReference type="ARBA" id="ARBA00005820"/>
    </source>
</evidence>
<evidence type="ECO:0000313" key="8">
    <source>
        <dbReference type="EMBL" id="ROR97599.1"/>
    </source>
</evidence>
<keyword evidence="3 5" id="KW-0238">DNA-binding</keyword>
<dbReference type="GO" id="GO:0006355">
    <property type="term" value="P:regulation of DNA-templated transcription"/>
    <property type="evidence" value="ECO:0007669"/>
    <property type="project" value="InterPro"/>
</dbReference>
<dbReference type="InterPro" id="IPR016032">
    <property type="entry name" value="Sig_transdc_resp-reg_C-effctor"/>
</dbReference>
<feature type="DNA-binding region" description="OmpR/PhoB-type" evidence="5">
    <location>
        <begin position="691"/>
        <end position="795"/>
    </location>
</feature>
<dbReference type="SUPFAM" id="SSF46894">
    <property type="entry name" value="C-terminal effector domain of the bipartite response regulators"/>
    <property type="match status" value="1"/>
</dbReference>
<dbReference type="InterPro" id="IPR001867">
    <property type="entry name" value="OmpR/PhoB-type_DNA-bd"/>
</dbReference>
<sequence>MRSLVRPRLLRRVAEMDPGVALVVGTAGSGKSTLLGQLVDAAGADGVPTARVVAHDDGNLRWHANGDELELTLAAVVDAVTGLSGPWLVTIDDGDRLTDHPDHERDLERLVRLLPPEVQVVIAVAVVPSCLLVNAGRMISGVIGGVDLTFRPYEVDRLFREVHRTPLGAEDVHLLARVTDGWPAALELFHAGTAAHLPAELSRAVRSLVHEPWFLAGYAEQVLLTGCSTQELALLRWGSVFEHLTPARLDALLGAGDHAATLDRLERRPSLPAARTSAGLRLPGPLRRYLRATHARDLGRAGAREWFLAGGAVLEADGDVPGALLCYGRGGDAVSVRRLTERPDAALWHGARAAEPWDEALPDDATPHARLFARLSRAMADGALTTAGSLIEQLDAGADPRLARLRGSLVAWGSARTITAQPDGDVEWRTRLRWALQGAPSPTSSGRPADLFVAGLVHGLSQDADLARDELGRVVEDPGAGRGLGLLASLAALLLDRTLPLQQLLEGADRILVEAHELGLAWTERLAQTVVLAVDGTPGWREAVGRLRRWGQEASDAWGPLVVSSVAELCAMRRDEDDSQRWLELAAAWHERGLPLVAETCRVAAARTTAWRLVAELPPEDWAGTEAPAVPRVVEHGGGGASDVRERRPVAGRGRVTEIAAGASARVPSALVSPTPTAPTGAPTAGALAARPVAETGVRLRCLGPFELRADGRVVDLTRLRPRARNLLRLLAIEAGHVVHRERLVEALWFDLSPESATHNLHVAVSAVRRLLNEVEPGLGRRLLQREGESYVLRLGEGASCDLLELEAALRSGEYAASRDDDELARRAWSRALAAYPGELLPEAGSAEWVLGPRDRLRQQVAGAATSLAALLLRAGEPVAAAEAASRAIELDEWRDNAWRVLIAALTLSGERASAQRVRRSYREVLRSLGIDERDPSAVRTGGGIVAGRDGAAELAPAPERGARPAGARPAGP</sequence>
<keyword evidence="4" id="KW-0804">Transcription</keyword>
<evidence type="ECO:0000256" key="3">
    <source>
        <dbReference type="ARBA" id="ARBA00023125"/>
    </source>
</evidence>
<evidence type="ECO:0000256" key="2">
    <source>
        <dbReference type="ARBA" id="ARBA00023015"/>
    </source>
</evidence>
<organism evidence="8 9">
    <name type="scientific">Salana multivorans</name>
    <dbReference type="NCBI Taxonomy" id="120377"/>
    <lineage>
        <taxon>Bacteria</taxon>
        <taxon>Bacillati</taxon>
        <taxon>Actinomycetota</taxon>
        <taxon>Actinomycetes</taxon>
        <taxon>Micrococcales</taxon>
        <taxon>Beutenbergiaceae</taxon>
        <taxon>Salana</taxon>
    </lineage>
</organism>
<dbReference type="SUPFAM" id="SSF48452">
    <property type="entry name" value="TPR-like"/>
    <property type="match status" value="1"/>
</dbReference>
<gene>
    <name evidence="8" type="ORF">EDD28_2200</name>
</gene>
<proteinExistence type="inferred from homology"/>
<dbReference type="InterPro" id="IPR027417">
    <property type="entry name" value="P-loop_NTPase"/>
</dbReference>
<dbReference type="PANTHER" id="PTHR35807:SF1">
    <property type="entry name" value="TRANSCRIPTIONAL REGULATOR REDD"/>
    <property type="match status" value="1"/>
</dbReference>
<dbReference type="AlphaFoldDB" id="A0A3N2DCT3"/>
<dbReference type="EMBL" id="RKHQ01000001">
    <property type="protein sequence ID" value="ROR97599.1"/>
    <property type="molecule type" value="Genomic_DNA"/>
</dbReference>
<dbReference type="Proteomes" id="UP000275356">
    <property type="component" value="Unassembled WGS sequence"/>
</dbReference>
<dbReference type="InterPro" id="IPR036388">
    <property type="entry name" value="WH-like_DNA-bd_sf"/>
</dbReference>